<dbReference type="EMBL" id="AM933172">
    <property type="protein sequence ID" value="CAR31931.1"/>
    <property type="molecule type" value="Genomic_DNA"/>
</dbReference>
<protein>
    <recommendedName>
        <fullName evidence="4">Cytoplasmic protein</fullName>
    </recommendedName>
</protein>
<evidence type="ECO:0000256" key="1">
    <source>
        <dbReference type="SAM" id="MobiDB-lite"/>
    </source>
</evidence>
<evidence type="ECO:0000313" key="3">
    <source>
        <dbReference type="Proteomes" id="UP000000613"/>
    </source>
</evidence>
<dbReference type="AlphaFoldDB" id="A0A6C7HMA4"/>
<feature type="region of interest" description="Disordered" evidence="1">
    <location>
        <begin position="1"/>
        <end position="22"/>
    </location>
</feature>
<dbReference type="Proteomes" id="UP000000613">
    <property type="component" value="Chromosome"/>
</dbReference>
<evidence type="ECO:0000313" key="2">
    <source>
        <dbReference type="EMBL" id="CAR31931.1"/>
    </source>
</evidence>
<dbReference type="KEGG" id="set:SEN0345"/>
<reference evidence="2 3" key="1">
    <citation type="journal article" date="2008" name="Genome Res.">
        <title>Comparative genome analysis of Salmonella enteritidis PT4 and Salmonella gallinarum 287/91 provides insights into evolutionary and host adaptation pathways.</title>
        <authorList>
            <person name="Thomson N.R."/>
            <person name="Clayton D.J."/>
            <person name="Windhorst D."/>
            <person name="Vernikos G."/>
            <person name="Davidson S."/>
            <person name="Churcher C."/>
            <person name="Quail M.A."/>
            <person name="Stevens M."/>
            <person name="Jones M.A."/>
            <person name="Watson M."/>
            <person name="Barron A."/>
            <person name="Layton A."/>
            <person name="Pickard D."/>
            <person name="Kingsley R.A."/>
            <person name="Bignell A."/>
            <person name="Clark L."/>
            <person name="Harris B."/>
            <person name="Ormond D."/>
            <person name="Abdellah Z."/>
            <person name="Brooks K."/>
            <person name="Cherevach I."/>
            <person name="Chillingworth T."/>
            <person name="Woodward J."/>
            <person name="Norberczak H."/>
            <person name="Lord A."/>
            <person name="Arrowsmith C."/>
            <person name="Jagels K."/>
            <person name="Moule S."/>
            <person name="Mungall K."/>
            <person name="Sanders M."/>
            <person name="Whitehead S."/>
            <person name="Chabalgoity J.A."/>
            <person name="Maskell D."/>
            <person name="Humphrey T."/>
            <person name="Roberts M."/>
            <person name="Barrow P.A."/>
            <person name="Dougan G."/>
            <person name="Parkhill J."/>
        </authorList>
    </citation>
    <scope>NUCLEOTIDE SEQUENCE [LARGE SCALE GENOMIC DNA]</scope>
    <source>
        <strain evidence="2 3">P125109</strain>
    </source>
</reference>
<sequence>MVAASRMDGRDMVRQRASAGGRRNVIQTAHDLRRISLLTDTPRTRFHLSRKRVFIDRSAFIDHLCSPYLSPQ</sequence>
<gene>
    <name evidence="2" type="ordered locus">SEN0345</name>
</gene>
<evidence type="ECO:0008006" key="4">
    <source>
        <dbReference type="Google" id="ProtNLM"/>
    </source>
</evidence>
<name>A0A6C7HMA4_SALEP</name>
<proteinExistence type="predicted"/>
<organism evidence="2 3">
    <name type="scientific">Salmonella enteritidis PT4 (strain P125109)</name>
    <dbReference type="NCBI Taxonomy" id="550537"/>
    <lineage>
        <taxon>Bacteria</taxon>
        <taxon>Pseudomonadati</taxon>
        <taxon>Pseudomonadota</taxon>
        <taxon>Gammaproteobacteria</taxon>
        <taxon>Enterobacterales</taxon>
        <taxon>Enterobacteriaceae</taxon>
        <taxon>Salmonella</taxon>
    </lineage>
</organism>
<accession>A0A6C7HMA4</accession>